<dbReference type="Proteomes" id="UP000002009">
    <property type="component" value="Chromosome 9"/>
</dbReference>
<dbReference type="KEGG" id="mis:MICPUN_61118"/>
<evidence type="ECO:0000256" key="1">
    <source>
        <dbReference type="RuleBase" id="RU365010"/>
    </source>
</evidence>
<comment type="similarity">
    <text evidence="1">Belongs to the dynein light chain family.</text>
</comment>
<keyword evidence="3" id="KW-0969">Cilium</keyword>
<dbReference type="Gene3D" id="3.30.740.10">
    <property type="entry name" value="Protein Inhibitor Of Neuronal Nitric Oxide Synthase"/>
    <property type="match status" value="1"/>
</dbReference>
<sequence length="144" mass="15653">MAEEKPTEAAAPADAATGAPPKEEGAEGAEGEAGEPKKKEHVVSIVLSYMNDEHEKAAIEVTIDAFDKYTKYKDVAQHIKKTYDARYPSSGKSTDGVYHAVVGKHFGASFSHETSNYIHLKCDLHNVIIFKSKDSPFDLDAANV</sequence>
<dbReference type="STRING" id="296587.C1EBM0"/>
<feature type="region of interest" description="Disordered" evidence="2">
    <location>
        <begin position="1"/>
        <end position="39"/>
    </location>
</feature>
<evidence type="ECO:0000313" key="4">
    <source>
        <dbReference type="Proteomes" id="UP000002009"/>
    </source>
</evidence>
<dbReference type="Pfam" id="PF01221">
    <property type="entry name" value="Dynein_light"/>
    <property type="match status" value="1"/>
</dbReference>
<keyword evidence="1" id="KW-0206">Cytoskeleton</keyword>
<dbReference type="eggNOG" id="KOG3430">
    <property type="taxonomic scope" value="Eukaryota"/>
</dbReference>
<dbReference type="GO" id="GO:0005868">
    <property type="term" value="C:cytoplasmic dynein complex"/>
    <property type="evidence" value="ECO:0007669"/>
    <property type="project" value="TreeGrafter"/>
</dbReference>
<keyword evidence="4" id="KW-1185">Reference proteome</keyword>
<evidence type="ECO:0000256" key="2">
    <source>
        <dbReference type="SAM" id="MobiDB-lite"/>
    </source>
</evidence>
<keyword evidence="1" id="KW-0963">Cytoplasm</keyword>
<dbReference type="InterPro" id="IPR037177">
    <property type="entry name" value="DLC_sf"/>
</dbReference>
<dbReference type="PANTHER" id="PTHR11886">
    <property type="entry name" value="DYNEIN LIGHT CHAIN"/>
    <property type="match status" value="1"/>
</dbReference>
<reference evidence="3 4" key="1">
    <citation type="journal article" date="2009" name="Science">
        <title>Green evolution and dynamic adaptations revealed by genomes of the marine picoeukaryotes Micromonas.</title>
        <authorList>
            <person name="Worden A.Z."/>
            <person name="Lee J.H."/>
            <person name="Mock T."/>
            <person name="Rouze P."/>
            <person name="Simmons M.P."/>
            <person name="Aerts A.L."/>
            <person name="Allen A.E."/>
            <person name="Cuvelier M.L."/>
            <person name="Derelle E."/>
            <person name="Everett M.V."/>
            <person name="Foulon E."/>
            <person name="Grimwood J."/>
            <person name="Gundlach H."/>
            <person name="Henrissat B."/>
            <person name="Napoli C."/>
            <person name="McDonald S.M."/>
            <person name="Parker M.S."/>
            <person name="Rombauts S."/>
            <person name="Salamov A."/>
            <person name="Von Dassow P."/>
            <person name="Badger J.H."/>
            <person name="Coutinho P.M."/>
            <person name="Demir E."/>
            <person name="Dubchak I."/>
            <person name="Gentemann C."/>
            <person name="Eikrem W."/>
            <person name="Gready J.E."/>
            <person name="John U."/>
            <person name="Lanier W."/>
            <person name="Lindquist E.A."/>
            <person name="Lucas S."/>
            <person name="Mayer K.F."/>
            <person name="Moreau H."/>
            <person name="Not F."/>
            <person name="Otillar R."/>
            <person name="Panaud O."/>
            <person name="Pangilinan J."/>
            <person name="Paulsen I."/>
            <person name="Piegu B."/>
            <person name="Poliakov A."/>
            <person name="Robbens S."/>
            <person name="Schmutz J."/>
            <person name="Toulza E."/>
            <person name="Wyss T."/>
            <person name="Zelensky A."/>
            <person name="Zhou K."/>
            <person name="Armbrust E.V."/>
            <person name="Bhattacharya D."/>
            <person name="Goodenough U.W."/>
            <person name="Van de Peer Y."/>
            <person name="Grigoriev I.V."/>
        </authorList>
    </citation>
    <scope>NUCLEOTIDE SEQUENCE [LARGE SCALE GENOMIC DNA]</scope>
    <source>
        <strain evidence="4">RCC299 / NOUM17</strain>
    </source>
</reference>
<dbReference type="SUPFAM" id="SSF54648">
    <property type="entry name" value="DLC"/>
    <property type="match status" value="1"/>
</dbReference>
<keyword evidence="1" id="KW-0243">Dynein</keyword>
<name>C1EBM0_MICCC</name>
<evidence type="ECO:0000313" key="3">
    <source>
        <dbReference type="EMBL" id="ACO65437.1"/>
    </source>
</evidence>
<keyword evidence="1" id="KW-0505">Motor protein</keyword>
<keyword evidence="1" id="KW-0493">Microtubule</keyword>
<dbReference type="EMBL" id="CP001329">
    <property type="protein sequence ID" value="ACO65437.1"/>
    <property type="molecule type" value="Genomic_DNA"/>
</dbReference>
<keyword evidence="3" id="KW-0966">Cell projection</keyword>
<comment type="subcellular location">
    <subcellularLocation>
        <location evidence="1">Cytoplasm</location>
        <location evidence="1">Cytoskeleton</location>
    </subcellularLocation>
</comment>
<dbReference type="GO" id="GO:0005874">
    <property type="term" value="C:microtubule"/>
    <property type="evidence" value="ECO:0007669"/>
    <property type="project" value="UniProtKB-KW"/>
</dbReference>
<keyword evidence="3" id="KW-0282">Flagellum</keyword>
<feature type="compositionally biased region" description="Low complexity" evidence="2">
    <location>
        <begin position="8"/>
        <end position="20"/>
    </location>
</feature>
<dbReference type="GeneID" id="8246352"/>
<dbReference type="PANTHER" id="PTHR11886:SF35">
    <property type="entry name" value="DYNEIN LIGHT CHAIN"/>
    <property type="match status" value="1"/>
</dbReference>
<protein>
    <recommendedName>
        <fullName evidence="1">Dynein light chain</fullName>
    </recommendedName>
</protein>
<dbReference type="RefSeq" id="XP_002504179.1">
    <property type="nucleotide sequence ID" value="XM_002504133.1"/>
</dbReference>
<dbReference type="InParanoid" id="C1EBM0"/>
<dbReference type="OMA" id="SHETRQF"/>
<proteinExistence type="inferred from homology"/>
<dbReference type="GO" id="GO:0045505">
    <property type="term" value="F:dynein intermediate chain binding"/>
    <property type="evidence" value="ECO:0007669"/>
    <property type="project" value="TreeGrafter"/>
</dbReference>
<dbReference type="AlphaFoldDB" id="C1EBM0"/>
<accession>C1EBM0</accession>
<dbReference type="SMART" id="SM01375">
    <property type="entry name" value="Dynein_light"/>
    <property type="match status" value="1"/>
</dbReference>
<dbReference type="InterPro" id="IPR001372">
    <property type="entry name" value="Dynein_light_chain_typ-1/2"/>
</dbReference>
<dbReference type="GO" id="GO:0007017">
    <property type="term" value="P:microtubule-based process"/>
    <property type="evidence" value="ECO:0007669"/>
    <property type="project" value="InterPro"/>
</dbReference>
<gene>
    <name evidence="3" type="primary">ODALC6</name>
    <name evidence="3" type="ORF">MICPUN_61118</name>
</gene>
<dbReference type="OrthoDB" id="10033309at2759"/>
<organism evidence="3 4">
    <name type="scientific">Micromonas commoda (strain RCC299 / NOUM17 / CCMP2709)</name>
    <name type="common">Picoplanktonic green alga</name>
    <dbReference type="NCBI Taxonomy" id="296587"/>
    <lineage>
        <taxon>Eukaryota</taxon>
        <taxon>Viridiplantae</taxon>
        <taxon>Chlorophyta</taxon>
        <taxon>Mamiellophyceae</taxon>
        <taxon>Mamiellales</taxon>
        <taxon>Mamiellaceae</taxon>
        <taxon>Micromonas</taxon>
    </lineage>
</organism>